<keyword evidence="2 5" id="KW-0812">Transmembrane</keyword>
<keyword evidence="9" id="KW-1185">Reference proteome</keyword>
<dbReference type="PANTHER" id="PTHR13439:SF0">
    <property type="entry name" value="TOPOISOMERASE I DAMAGE AFFECTED PROTEIN 4"/>
    <property type="match status" value="1"/>
</dbReference>
<dbReference type="AlphaFoldDB" id="A0A9W8AVY2"/>
<feature type="transmembrane region" description="Helical" evidence="6">
    <location>
        <begin position="123"/>
        <end position="144"/>
    </location>
</feature>
<dbReference type="SMART" id="SM00724">
    <property type="entry name" value="TLC"/>
    <property type="match status" value="1"/>
</dbReference>
<accession>A0A9W8AVY2</accession>
<comment type="subcellular location">
    <subcellularLocation>
        <location evidence="1">Membrane</location>
        <topology evidence="1">Multi-pass membrane protein</topology>
    </subcellularLocation>
</comment>
<organism evidence="8 9">
    <name type="scientific">Dispira parvispora</name>
    <dbReference type="NCBI Taxonomy" id="1520584"/>
    <lineage>
        <taxon>Eukaryota</taxon>
        <taxon>Fungi</taxon>
        <taxon>Fungi incertae sedis</taxon>
        <taxon>Zoopagomycota</taxon>
        <taxon>Kickxellomycotina</taxon>
        <taxon>Dimargaritomycetes</taxon>
        <taxon>Dimargaritales</taxon>
        <taxon>Dimargaritaceae</taxon>
        <taxon>Dispira</taxon>
    </lineage>
</organism>
<evidence type="ECO:0000256" key="2">
    <source>
        <dbReference type="ARBA" id="ARBA00022692"/>
    </source>
</evidence>
<feature type="transmembrane region" description="Helical" evidence="6">
    <location>
        <begin position="195"/>
        <end position="215"/>
    </location>
</feature>
<comment type="caution">
    <text evidence="8">The sequence shown here is derived from an EMBL/GenBank/DDBJ whole genome shotgun (WGS) entry which is preliminary data.</text>
</comment>
<dbReference type="Pfam" id="PF03798">
    <property type="entry name" value="TRAM_LAG1_CLN8"/>
    <property type="match status" value="1"/>
</dbReference>
<evidence type="ECO:0000313" key="9">
    <source>
        <dbReference type="Proteomes" id="UP001150925"/>
    </source>
</evidence>
<evidence type="ECO:0000256" key="4">
    <source>
        <dbReference type="ARBA" id="ARBA00023136"/>
    </source>
</evidence>
<dbReference type="InterPro" id="IPR006634">
    <property type="entry name" value="TLC-dom"/>
</dbReference>
<dbReference type="PROSITE" id="PS50922">
    <property type="entry name" value="TLC"/>
    <property type="match status" value="1"/>
</dbReference>
<dbReference type="InterPro" id="IPR050846">
    <property type="entry name" value="TLCD"/>
</dbReference>
<feature type="domain" description="TLC" evidence="7">
    <location>
        <begin position="24"/>
        <end position="227"/>
    </location>
</feature>
<reference evidence="8" key="1">
    <citation type="submission" date="2022-07" db="EMBL/GenBank/DDBJ databases">
        <title>Phylogenomic reconstructions and comparative analyses of Kickxellomycotina fungi.</title>
        <authorList>
            <person name="Reynolds N.K."/>
            <person name="Stajich J.E."/>
            <person name="Barry K."/>
            <person name="Grigoriev I.V."/>
            <person name="Crous P."/>
            <person name="Smith M.E."/>
        </authorList>
    </citation>
    <scope>NUCLEOTIDE SEQUENCE</scope>
    <source>
        <strain evidence="8">RSA 1196</strain>
    </source>
</reference>
<evidence type="ECO:0000256" key="1">
    <source>
        <dbReference type="ARBA" id="ARBA00004141"/>
    </source>
</evidence>
<feature type="transmembrane region" description="Helical" evidence="6">
    <location>
        <begin position="67"/>
        <end position="90"/>
    </location>
</feature>
<dbReference type="EMBL" id="JANBPY010000536">
    <property type="protein sequence ID" value="KAJ1966153.1"/>
    <property type="molecule type" value="Genomic_DNA"/>
</dbReference>
<name>A0A9W8AVY2_9FUNG</name>
<protein>
    <recommendedName>
        <fullName evidence="7">TLC domain-containing protein</fullName>
    </recommendedName>
</protein>
<dbReference type="GO" id="GO:0005783">
    <property type="term" value="C:endoplasmic reticulum"/>
    <property type="evidence" value="ECO:0007669"/>
    <property type="project" value="TreeGrafter"/>
</dbReference>
<evidence type="ECO:0000256" key="6">
    <source>
        <dbReference type="SAM" id="Phobius"/>
    </source>
</evidence>
<proteinExistence type="predicted"/>
<feature type="transmembrane region" description="Helical" evidence="6">
    <location>
        <begin position="156"/>
        <end position="183"/>
    </location>
</feature>
<gene>
    <name evidence="8" type="ORF">IWQ62_002496</name>
</gene>
<evidence type="ECO:0000313" key="8">
    <source>
        <dbReference type="EMBL" id="KAJ1966153.1"/>
    </source>
</evidence>
<dbReference type="Proteomes" id="UP001150925">
    <property type="component" value="Unassembled WGS sequence"/>
</dbReference>
<evidence type="ECO:0000256" key="5">
    <source>
        <dbReference type="PROSITE-ProRule" id="PRU00205"/>
    </source>
</evidence>
<keyword evidence="3 6" id="KW-1133">Transmembrane helix</keyword>
<evidence type="ECO:0000259" key="7">
    <source>
        <dbReference type="PROSITE" id="PS50922"/>
    </source>
</evidence>
<dbReference type="GO" id="GO:0055088">
    <property type="term" value="P:lipid homeostasis"/>
    <property type="evidence" value="ECO:0007669"/>
    <property type="project" value="TreeGrafter"/>
</dbReference>
<sequence length="234" mass="27127">MASSALSLGSEWLRPMFEAVGLPKLTDHWHLVVLSTLACVVVDKLSATVSPLLFPKSFRRMKPFQQANWHIHVVSMVHCLFAIYFCIPLINHPRLTYDTMYGYWPYFSDGVAITLGYRPFLNAYGPIFLMFEMSTPFLNIHWFMDKLGLTGSVYQMVNGVLLLVAFFLSRLVFGIYWAGYFYLDVYHNWHRIPTYLALMYVIGNISLNLLNMYWFTKMITAVQSRFTPTTKKVA</sequence>
<dbReference type="PANTHER" id="PTHR13439">
    <property type="entry name" value="CT120 PROTEIN"/>
    <property type="match status" value="1"/>
</dbReference>
<dbReference type="OrthoDB" id="10266980at2759"/>
<evidence type="ECO:0000256" key="3">
    <source>
        <dbReference type="ARBA" id="ARBA00022989"/>
    </source>
</evidence>
<keyword evidence="4 5" id="KW-0472">Membrane</keyword>
<dbReference type="GO" id="GO:0016020">
    <property type="term" value="C:membrane"/>
    <property type="evidence" value="ECO:0007669"/>
    <property type="project" value="UniProtKB-SubCell"/>
</dbReference>